<feature type="transmembrane region" description="Helical" evidence="2">
    <location>
        <begin position="45"/>
        <end position="64"/>
    </location>
</feature>
<evidence type="ECO:0000256" key="1">
    <source>
        <dbReference type="SAM" id="MobiDB-lite"/>
    </source>
</evidence>
<feature type="region of interest" description="Disordered" evidence="1">
    <location>
        <begin position="111"/>
        <end position="132"/>
    </location>
</feature>
<reference evidence="3 4" key="1">
    <citation type="journal article" date="2019" name="Int. J. Syst. Evol. Microbiol.">
        <title>The Global Catalogue of Microorganisms (GCM) 10K type strain sequencing project: providing services to taxonomists for standard genome sequencing and annotation.</title>
        <authorList>
            <consortium name="The Broad Institute Genomics Platform"/>
            <consortium name="The Broad Institute Genome Sequencing Center for Infectious Disease"/>
            <person name="Wu L."/>
            <person name="Ma J."/>
        </authorList>
    </citation>
    <scope>NUCLEOTIDE SEQUENCE [LARGE SCALE GENOMIC DNA]</scope>
    <source>
        <strain evidence="3 4">JCM 16014</strain>
    </source>
</reference>
<keyword evidence="2" id="KW-1133">Transmembrane helix</keyword>
<name>A0ABN2UEJ6_9ACTN</name>
<evidence type="ECO:0000256" key="2">
    <source>
        <dbReference type="SAM" id="Phobius"/>
    </source>
</evidence>
<dbReference type="PROSITE" id="PS51318">
    <property type="entry name" value="TAT"/>
    <property type="match status" value="1"/>
</dbReference>
<evidence type="ECO:0000313" key="4">
    <source>
        <dbReference type="Proteomes" id="UP001500751"/>
    </source>
</evidence>
<organism evidence="3 4">
    <name type="scientific">Catenulispora yoronensis</name>
    <dbReference type="NCBI Taxonomy" id="450799"/>
    <lineage>
        <taxon>Bacteria</taxon>
        <taxon>Bacillati</taxon>
        <taxon>Actinomycetota</taxon>
        <taxon>Actinomycetes</taxon>
        <taxon>Catenulisporales</taxon>
        <taxon>Catenulisporaceae</taxon>
        <taxon>Catenulispora</taxon>
    </lineage>
</organism>
<feature type="transmembrane region" description="Helical" evidence="2">
    <location>
        <begin position="21"/>
        <end position="39"/>
    </location>
</feature>
<comment type="caution">
    <text evidence="3">The sequence shown here is derived from an EMBL/GenBank/DDBJ whole genome shotgun (WGS) entry which is preliminary data.</text>
</comment>
<dbReference type="Proteomes" id="UP001500751">
    <property type="component" value="Unassembled WGS sequence"/>
</dbReference>
<gene>
    <name evidence="3" type="ORF">GCM10009839_39960</name>
</gene>
<proteinExistence type="predicted"/>
<evidence type="ECO:0008006" key="5">
    <source>
        <dbReference type="Google" id="ProtNLM"/>
    </source>
</evidence>
<sequence>MEHDPKLSERSALKAHGVARLSLAAAGASIVGAAATAQSGGPVHFVFAVGALGSLLTMAAAHVASGSDRTQTRAGEGLAEQVSSVPAPAPARVAVAFAVPVAVPVAVAAEDEAEQDVPELAGPAVPQARRAA</sequence>
<keyword evidence="2" id="KW-0812">Transmembrane</keyword>
<dbReference type="InterPro" id="IPR006311">
    <property type="entry name" value="TAT_signal"/>
</dbReference>
<protein>
    <recommendedName>
        <fullName evidence="5">Holin</fullName>
    </recommendedName>
</protein>
<evidence type="ECO:0000313" key="3">
    <source>
        <dbReference type="EMBL" id="GAA2035292.1"/>
    </source>
</evidence>
<keyword evidence="4" id="KW-1185">Reference proteome</keyword>
<keyword evidence="2" id="KW-0472">Membrane</keyword>
<accession>A0ABN2UEJ6</accession>
<dbReference type="EMBL" id="BAAAQN010000022">
    <property type="protein sequence ID" value="GAA2035292.1"/>
    <property type="molecule type" value="Genomic_DNA"/>
</dbReference>